<dbReference type="InterPro" id="IPR004358">
    <property type="entry name" value="Sig_transdc_His_kin-like_C"/>
</dbReference>
<dbReference type="Pfam" id="PF00512">
    <property type="entry name" value="HisKA"/>
    <property type="match status" value="1"/>
</dbReference>
<evidence type="ECO:0000256" key="6">
    <source>
        <dbReference type="ARBA" id="ARBA00022679"/>
    </source>
</evidence>
<dbReference type="InterPro" id="IPR050980">
    <property type="entry name" value="2C_sensor_his_kinase"/>
</dbReference>
<keyword evidence="6" id="KW-0808">Transferase</keyword>
<evidence type="ECO:0000256" key="2">
    <source>
        <dbReference type="ARBA" id="ARBA00004651"/>
    </source>
</evidence>
<dbReference type="SUPFAM" id="SSF55874">
    <property type="entry name" value="ATPase domain of HSP90 chaperone/DNA topoisomerase II/histidine kinase"/>
    <property type="match status" value="1"/>
</dbReference>
<dbReference type="PROSITE" id="PS50109">
    <property type="entry name" value="HIS_KIN"/>
    <property type="match status" value="1"/>
</dbReference>
<keyword evidence="7" id="KW-0547">Nucleotide-binding</keyword>
<feature type="domain" description="HAMP" evidence="12">
    <location>
        <begin position="165"/>
        <end position="217"/>
    </location>
</feature>
<dbReference type="InterPro" id="IPR003661">
    <property type="entry name" value="HisK_dim/P_dom"/>
</dbReference>
<keyword evidence="14" id="KW-1185">Reference proteome</keyword>
<dbReference type="PROSITE" id="PS50885">
    <property type="entry name" value="HAMP"/>
    <property type="match status" value="1"/>
</dbReference>
<comment type="subcellular location">
    <subcellularLocation>
        <location evidence="2">Cell membrane</location>
        <topology evidence="2">Multi-pass membrane protein</topology>
    </subcellularLocation>
</comment>
<dbReference type="Gene3D" id="1.10.8.500">
    <property type="entry name" value="HAMP domain in histidine kinase"/>
    <property type="match status" value="1"/>
</dbReference>
<dbReference type="RefSeq" id="WP_344763064.1">
    <property type="nucleotide sequence ID" value="NZ_BAAAZE010000008.1"/>
</dbReference>
<dbReference type="SMART" id="SM00388">
    <property type="entry name" value="HisKA"/>
    <property type="match status" value="1"/>
</dbReference>
<proteinExistence type="predicted"/>
<keyword evidence="10" id="KW-1133">Transmembrane helix</keyword>
<name>A0ABP7T797_9BURK</name>
<dbReference type="Gene3D" id="1.10.287.130">
    <property type="match status" value="1"/>
</dbReference>
<reference evidence="14" key="1">
    <citation type="journal article" date="2019" name="Int. J. Syst. Evol. Microbiol.">
        <title>The Global Catalogue of Microorganisms (GCM) 10K type strain sequencing project: providing services to taxonomists for standard genome sequencing and annotation.</title>
        <authorList>
            <consortium name="The Broad Institute Genomics Platform"/>
            <consortium name="The Broad Institute Genome Sequencing Center for Infectious Disease"/>
            <person name="Wu L."/>
            <person name="Ma J."/>
        </authorList>
    </citation>
    <scope>NUCLEOTIDE SEQUENCE [LARGE SCALE GENOMIC DNA]</scope>
    <source>
        <strain evidence="14">JCM 16673</strain>
    </source>
</reference>
<dbReference type="SUPFAM" id="SSF158472">
    <property type="entry name" value="HAMP domain-like"/>
    <property type="match status" value="1"/>
</dbReference>
<dbReference type="EMBL" id="BAAAZE010000008">
    <property type="protein sequence ID" value="GAA4022115.1"/>
    <property type="molecule type" value="Genomic_DNA"/>
</dbReference>
<dbReference type="InterPro" id="IPR003594">
    <property type="entry name" value="HATPase_dom"/>
</dbReference>
<keyword evidence="8 13" id="KW-0418">Kinase</keyword>
<keyword evidence="5" id="KW-0597">Phosphoprotein</keyword>
<dbReference type="Pfam" id="PF02518">
    <property type="entry name" value="HATPase_c"/>
    <property type="match status" value="1"/>
</dbReference>
<dbReference type="PRINTS" id="PR00344">
    <property type="entry name" value="BCTRLSENSOR"/>
</dbReference>
<dbReference type="SMART" id="SM00387">
    <property type="entry name" value="HATPase_c"/>
    <property type="match status" value="1"/>
</dbReference>
<accession>A0ABP7T797</accession>
<feature type="transmembrane region" description="Helical" evidence="10">
    <location>
        <begin position="12"/>
        <end position="33"/>
    </location>
</feature>
<comment type="caution">
    <text evidence="13">The sequence shown here is derived from an EMBL/GenBank/DDBJ whole genome shotgun (WGS) entry which is preliminary data.</text>
</comment>
<dbReference type="Gene3D" id="3.30.565.10">
    <property type="entry name" value="Histidine kinase-like ATPase, C-terminal domain"/>
    <property type="match status" value="1"/>
</dbReference>
<keyword evidence="10" id="KW-0812">Transmembrane</keyword>
<dbReference type="InterPro" id="IPR003660">
    <property type="entry name" value="HAMP_dom"/>
</dbReference>
<feature type="transmembrane region" description="Helical" evidence="10">
    <location>
        <begin position="145"/>
        <end position="164"/>
    </location>
</feature>
<dbReference type="SMART" id="SM00304">
    <property type="entry name" value="HAMP"/>
    <property type="match status" value="1"/>
</dbReference>
<organism evidence="13 14">
    <name type="scientific">Actimicrobium antarcticum</name>
    <dbReference type="NCBI Taxonomy" id="1051899"/>
    <lineage>
        <taxon>Bacteria</taxon>
        <taxon>Pseudomonadati</taxon>
        <taxon>Pseudomonadota</taxon>
        <taxon>Betaproteobacteria</taxon>
        <taxon>Burkholderiales</taxon>
        <taxon>Oxalobacteraceae</taxon>
        <taxon>Actimicrobium</taxon>
    </lineage>
</organism>
<dbReference type="Proteomes" id="UP001501353">
    <property type="component" value="Unassembled WGS sequence"/>
</dbReference>
<dbReference type="CDD" id="cd06225">
    <property type="entry name" value="HAMP"/>
    <property type="match status" value="1"/>
</dbReference>
<evidence type="ECO:0000256" key="8">
    <source>
        <dbReference type="ARBA" id="ARBA00022777"/>
    </source>
</evidence>
<keyword evidence="10" id="KW-0472">Membrane</keyword>
<dbReference type="InterPro" id="IPR036097">
    <property type="entry name" value="HisK_dim/P_sf"/>
</dbReference>
<gene>
    <name evidence="13" type="ORF">GCM10022212_18990</name>
</gene>
<evidence type="ECO:0000256" key="9">
    <source>
        <dbReference type="ARBA" id="ARBA00022840"/>
    </source>
</evidence>
<evidence type="ECO:0000259" key="11">
    <source>
        <dbReference type="PROSITE" id="PS50109"/>
    </source>
</evidence>
<dbReference type="InterPro" id="IPR036890">
    <property type="entry name" value="HATPase_C_sf"/>
</dbReference>
<evidence type="ECO:0000259" key="12">
    <source>
        <dbReference type="PROSITE" id="PS50885"/>
    </source>
</evidence>
<dbReference type="PANTHER" id="PTHR44936:SF10">
    <property type="entry name" value="SENSOR PROTEIN RSTB"/>
    <property type="match status" value="1"/>
</dbReference>
<feature type="domain" description="Histidine kinase" evidence="11">
    <location>
        <begin position="225"/>
        <end position="424"/>
    </location>
</feature>
<comment type="catalytic activity">
    <reaction evidence="1">
        <text>ATP + protein L-histidine = ADP + protein N-phospho-L-histidine.</text>
        <dbReference type="EC" id="2.7.13.3"/>
    </reaction>
</comment>
<dbReference type="PANTHER" id="PTHR44936">
    <property type="entry name" value="SENSOR PROTEIN CREC"/>
    <property type="match status" value="1"/>
</dbReference>
<evidence type="ECO:0000256" key="10">
    <source>
        <dbReference type="SAM" id="Phobius"/>
    </source>
</evidence>
<dbReference type="SUPFAM" id="SSF47384">
    <property type="entry name" value="Homodimeric domain of signal transducing histidine kinase"/>
    <property type="match status" value="1"/>
</dbReference>
<evidence type="ECO:0000256" key="1">
    <source>
        <dbReference type="ARBA" id="ARBA00000085"/>
    </source>
</evidence>
<dbReference type="EC" id="2.7.13.3" evidence="3"/>
<evidence type="ECO:0000256" key="4">
    <source>
        <dbReference type="ARBA" id="ARBA00022475"/>
    </source>
</evidence>
<evidence type="ECO:0000256" key="7">
    <source>
        <dbReference type="ARBA" id="ARBA00022741"/>
    </source>
</evidence>
<evidence type="ECO:0000256" key="5">
    <source>
        <dbReference type="ARBA" id="ARBA00022553"/>
    </source>
</evidence>
<dbReference type="InterPro" id="IPR005467">
    <property type="entry name" value="His_kinase_dom"/>
</dbReference>
<dbReference type="GO" id="GO:0016301">
    <property type="term" value="F:kinase activity"/>
    <property type="evidence" value="ECO:0007669"/>
    <property type="project" value="UniProtKB-KW"/>
</dbReference>
<dbReference type="Pfam" id="PF00672">
    <property type="entry name" value="HAMP"/>
    <property type="match status" value="1"/>
</dbReference>
<dbReference type="CDD" id="cd00075">
    <property type="entry name" value="HATPase"/>
    <property type="match status" value="1"/>
</dbReference>
<evidence type="ECO:0000313" key="13">
    <source>
        <dbReference type="EMBL" id="GAA4022115.1"/>
    </source>
</evidence>
<keyword evidence="9" id="KW-0067">ATP-binding</keyword>
<dbReference type="CDD" id="cd00082">
    <property type="entry name" value="HisKA"/>
    <property type="match status" value="1"/>
</dbReference>
<protein>
    <recommendedName>
        <fullName evidence="3">histidine kinase</fullName>
        <ecNumber evidence="3">2.7.13.3</ecNumber>
    </recommendedName>
</protein>
<sequence>MFSFTRHLYVRIYLALLLALGVTALLFAAAWHLSPENARTGANLDAFAEIAAEALPPATASAAEQQEGLIRWRPRMRADLALYSAAGIKLAEVGRPLPALDPAQSTSGWLGGRPPVFALQLPDGRWLVGARKHQPRPGHIPMPGLLAALALIALAVGIAALPIVRRLTRRLERLQLSVDALGAGELSTRVAVEGNDEVARLASSFNRSAAHIETLVLAQRSLLAHASHELRSPLARLRMAVELLPADAAPALRSEMTHNITELDQLIGEILLASRLDTTTDNATQFRAVDLTALVADESARAGAQLASTNITLPGDPTLLRRMVRNLIENAVRHGGGSPVDVTLRHIDRRIHLSVCDRGSGVPESERDKIFAPFYRLPGGRERDGGVGLGLALVRQIAQRHGGDVVCLPRAGGGSCFTVTLPPA</sequence>
<evidence type="ECO:0000313" key="14">
    <source>
        <dbReference type="Proteomes" id="UP001501353"/>
    </source>
</evidence>
<keyword evidence="4" id="KW-1003">Cell membrane</keyword>
<evidence type="ECO:0000256" key="3">
    <source>
        <dbReference type="ARBA" id="ARBA00012438"/>
    </source>
</evidence>